<dbReference type="PROSITE" id="PS50042">
    <property type="entry name" value="CNMP_BINDING_3"/>
    <property type="match status" value="1"/>
</dbReference>
<dbReference type="Gene3D" id="2.60.120.10">
    <property type="entry name" value="Jelly Rolls"/>
    <property type="match status" value="1"/>
</dbReference>
<evidence type="ECO:0000256" key="2">
    <source>
        <dbReference type="ARBA" id="ARBA00023125"/>
    </source>
</evidence>
<dbReference type="PANTHER" id="PTHR24567:SF74">
    <property type="entry name" value="HTH-TYPE TRANSCRIPTIONAL REGULATOR ARCR"/>
    <property type="match status" value="1"/>
</dbReference>
<keyword evidence="2" id="KW-0238">DNA-binding</keyword>
<proteinExistence type="predicted"/>
<dbReference type="Gene3D" id="1.10.10.10">
    <property type="entry name" value="Winged helix-like DNA-binding domain superfamily/Winged helix DNA-binding domain"/>
    <property type="match status" value="1"/>
</dbReference>
<accession>A0A7W7NZL2</accession>
<evidence type="ECO:0000256" key="1">
    <source>
        <dbReference type="ARBA" id="ARBA00023015"/>
    </source>
</evidence>
<evidence type="ECO:0000259" key="4">
    <source>
        <dbReference type="PROSITE" id="PS50042"/>
    </source>
</evidence>
<dbReference type="InterPro" id="IPR000595">
    <property type="entry name" value="cNMP-bd_dom"/>
</dbReference>
<dbReference type="InterPro" id="IPR014710">
    <property type="entry name" value="RmlC-like_jellyroll"/>
</dbReference>
<dbReference type="SMART" id="SM00100">
    <property type="entry name" value="cNMP"/>
    <property type="match status" value="1"/>
</dbReference>
<evidence type="ECO:0000256" key="3">
    <source>
        <dbReference type="ARBA" id="ARBA00023163"/>
    </source>
</evidence>
<dbReference type="AlphaFoldDB" id="A0A7W7NZL2"/>
<dbReference type="GO" id="GO:0005829">
    <property type="term" value="C:cytosol"/>
    <property type="evidence" value="ECO:0007669"/>
    <property type="project" value="TreeGrafter"/>
</dbReference>
<reference evidence="6 7" key="1">
    <citation type="submission" date="2020-08" db="EMBL/GenBank/DDBJ databases">
        <title>Functional genomics of gut bacteria from endangered species of beetles.</title>
        <authorList>
            <person name="Carlos-Shanley C."/>
        </authorList>
    </citation>
    <scope>NUCLEOTIDE SEQUENCE [LARGE SCALE GENOMIC DNA]</scope>
    <source>
        <strain evidence="6 7">S00179</strain>
    </source>
</reference>
<dbReference type="InterPro" id="IPR018490">
    <property type="entry name" value="cNMP-bd_dom_sf"/>
</dbReference>
<dbReference type="InterPro" id="IPR012318">
    <property type="entry name" value="HTH_CRP"/>
</dbReference>
<dbReference type="PANTHER" id="PTHR24567">
    <property type="entry name" value="CRP FAMILY TRANSCRIPTIONAL REGULATORY PROTEIN"/>
    <property type="match status" value="1"/>
</dbReference>
<dbReference type="InterPro" id="IPR036390">
    <property type="entry name" value="WH_DNA-bd_sf"/>
</dbReference>
<dbReference type="Proteomes" id="UP000566995">
    <property type="component" value="Unassembled WGS sequence"/>
</dbReference>
<dbReference type="SMART" id="SM00419">
    <property type="entry name" value="HTH_CRP"/>
    <property type="match status" value="1"/>
</dbReference>
<feature type="domain" description="Cyclic nucleotide-binding" evidence="4">
    <location>
        <begin position="36"/>
        <end position="139"/>
    </location>
</feature>
<evidence type="ECO:0000313" key="6">
    <source>
        <dbReference type="EMBL" id="MBB4862853.1"/>
    </source>
</evidence>
<dbReference type="GO" id="GO:0003677">
    <property type="term" value="F:DNA binding"/>
    <property type="evidence" value="ECO:0007669"/>
    <property type="project" value="UniProtKB-KW"/>
</dbReference>
<keyword evidence="1" id="KW-0805">Transcription regulation</keyword>
<dbReference type="SUPFAM" id="SSF51206">
    <property type="entry name" value="cAMP-binding domain-like"/>
    <property type="match status" value="1"/>
</dbReference>
<dbReference type="InterPro" id="IPR036388">
    <property type="entry name" value="WH-like_DNA-bd_sf"/>
</dbReference>
<dbReference type="CDD" id="cd00038">
    <property type="entry name" value="CAP_ED"/>
    <property type="match status" value="1"/>
</dbReference>
<evidence type="ECO:0000259" key="5">
    <source>
        <dbReference type="PROSITE" id="PS51063"/>
    </source>
</evidence>
<dbReference type="GO" id="GO:0003700">
    <property type="term" value="F:DNA-binding transcription factor activity"/>
    <property type="evidence" value="ECO:0007669"/>
    <property type="project" value="TreeGrafter"/>
</dbReference>
<sequence length="249" mass="27720">MAIRALPLCQLADITRYRLPMTDAKPYLARLQEGRWFQTLPEGLRQALCDAAVVRRLPAGQRLFARGDAPCGLYCVVEGAMRVSVVGESGKEALLALVEAPNWFGEICLFDGQPRTHDAYAEGATVLLQLPQPPMQALLAQHPEYWRDFALLMSHKLRITFAVLEELSLLPAAPRLARRLLMIAEGYGESATAKRELHLPQDQLAAMLSLSRQTTNQILKDLEAQGIVRLSYGGIEILDRERLRQAAHA</sequence>
<comment type="caution">
    <text evidence="6">The sequence shown here is derived from an EMBL/GenBank/DDBJ whole genome shotgun (WGS) entry which is preliminary data.</text>
</comment>
<dbReference type="Pfam" id="PF13545">
    <property type="entry name" value="HTH_Crp_2"/>
    <property type="match status" value="1"/>
</dbReference>
<dbReference type="EMBL" id="JACHLI010000005">
    <property type="protein sequence ID" value="MBB4862853.1"/>
    <property type="molecule type" value="Genomic_DNA"/>
</dbReference>
<name>A0A7W7NZL2_PSENT</name>
<feature type="domain" description="HTH crp-type" evidence="5">
    <location>
        <begin position="170"/>
        <end position="241"/>
    </location>
</feature>
<dbReference type="InterPro" id="IPR050397">
    <property type="entry name" value="Env_Response_Regulators"/>
</dbReference>
<dbReference type="SUPFAM" id="SSF46785">
    <property type="entry name" value="Winged helix' DNA-binding domain"/>
    <property type="match status" value="1"/>
</dbReference>
<gene>
    <name evidence="6" type="ORF">HNP46_001698</name>
</gene>
<dbReference type="PROSITE" id="PS51063">
    <property type="entry name" value="HTH_CRP_2"/>
    <property type="match status" value="1"/>
</dbReference>
<organism evidence="6 7">
    <name type="scientific">Pseudomonas nitroreducens</name>
    <dbReference type="NCBI Taxonomy" id="46680"/>
    <lineage>
        <taxon>Bacteria</taxon>
        <taxon>Pseudomonadati</taxon>
        <taxon>Pseudomonadota</taxon>
        <taxon>Gammaproteobacteria</taxon>
        <taxon>Pseudomonadales</taxon>
        <taxon>Pseudomonadaceae</taxon>
        <taxon>Pseudomonas</taxon>
    </lineage>
</organism>
<keyword evidence="3" id="KW-0804">Transcription</keyword>
<dbReference type="Pfam" id="PF00027">
    <property type="entry name" value="cNMP_binding"/>
    <property type="match status" value="1"/>
</dbReference>
<evidence type="ECO:0000313" key="7">
    <source>
        <dbReference type="Proteomes" id="UP000566995"/>
    </source>
</evidence>
<protein>
    <submittedName>
        <fullName evidence="6">CRP-like cAMP-binding protein</fullName>
    </submittedName>
</protein>